<keyword evidence="1" id="KW-0472">Membrane</keyword>
<proteinExistence type="predicted"/>
<gene>
    <name evidence="2" type="ORF">SAMN05421543_11339</name>
</gene>
<organism evidence="2 3">
    <name type="scientific">Alicyclobacillus macrosporangiidus</name>
    <dbReference type="NCBI Taxonomy" id="392015"/>
    <lineage>
        <taxon>Bacteria</taxon>
        <taxon>Bacillati</taxon>
        <taxon>Bacillota</taxon>
        <taxon>Bacilli</taxon>
        <taxon>Bacillales</taxon>
        <taxon>Alicyclobacillaceae</taxon>
        <taxon>Alicyclobacillus</taxon>
    </lineage>
</organism>
<dbReference type="OrthoDB" id="2376841at2"/>
<keyword evidence="1" id="KW-0812">Transmembrane</keyword>
<dbReference type="EMBL" id="FPBV01000013">
    <property type="protein sequence ID" value="SFU91504.1"/>
    <property type="molecule type" value="Genomic_DNA"/>
</dbReference>
<dbReference type="RefSeq" id="WP_074953368.1">
    <property type="nucleotide sequence ID" value="NZ_FPBV01000013.1"/>
</dbReference>
<keyword evidence="1" id="KW-1133">Transmembrane helix</keyword>
<dbReference type="Proteomes" id="UP000183508">
    <property type="component" value="Unassembled WGS sequence"/>
</dbReference>
<sequence>MWELVDGMAERVRHRVMPRRRNGMNTVTAMVVGASVGIALWEAVRRSRLGVSGNMSAAAAETAREVMDSLEE</sequence>
<name>A0A1I7K249_9BACL</name>
<accession>A0A1I7K249</accession>
<evidence type="ECO:0000313" key="3">
    <source>
        <dbReference type="Proteomes" id="UP000183508"/>
    </source>
</evidence>
<keyword evidence="3" id="KW-1185">Reference proteome</keyword>
<dbReference type="AlphaFoldDB" id="A0A1I7K249"/>
<evidence type="ECO:0000313" key="2">
    <source>
        <dbReference type="EMBL" id="SFU91504.1"/>
    </source>
</evidence>
<dbReference type="STRING" id="392015.SAMN05421543_11339"/>
<feature type="transmembrane region" description="Helical" evidence="1">
    <location>
        <begin position="23"/>
        <end position="41"/>
    </location>
</feature>
<reference evidence="3" key="1">
    <citation type="submission" date="2016-10" db="EMBL/GenBank/DDBJ databases">
        <authorList>
            <person name="Varghese N."/>
        </authorList>
    </citation>
    <scope>NUCLEOTIDE SEQUENCE [LARGE SCALE GENOMIC DNA]</scope>
    <source>
        <strain evidence="3">DSM 17980</strain>
    </source>
</reference>
<evidence type="ECO:0000256" key="1">
    <source>
        <dbReference type="SAM" id="Phobius"/>
    </source>
</evidence>
<protein>
    <submittedName>
        <fullName evidence="2">Uncharacterized protein</fullName>
    </submittedName>
</protein>